<keyword evidence="6" id="KW-0479">Metal-binding</keyword>
<keyword evidence="11" id="KW-0406">Ion transport</keyword>
<evidence type="ECO:0000259" key="17">
    <source>
        <dbReference type="Pfam" id="PF07732"/>
    </source>
</evidence>
<dbReference type="FunFam" id="2.60.40.420:FF:000002">
    <property type="entry name" value="Hephaestin like 1"/>
    <property type="match status" value="2"/>
</dbReference>
<feature type="domain" description="Plastocyanin-like" evidence="17">
    <location>
        <begin position="99"/>
        <end position="138"/>
    </location>
</feature>
<evidence type="ECO:0000256" key="11">
    <source>
        <dbReference type="ARBA" id="ARBA00023065"/>
    </source>
</evidence>
<evidence type="ECO:0000256" key="9">
    <source>
        <dbReference type="ARBA" id="ARBA00022989"/>
    </source>
</evidence>
<keyword evidence="8" id="KW-0677">Repeat</keyword>
<comment type="caution">
    <text evidence="18">The sequence shown here is derived from an EMBL/GenBank/DDBJ whole genome shotgun (WGS) entry which is preliminary data.</text>
</comment>
<evidence type="ECO:0000256" key="13">
    <source>
        <dbReference type="ARBA" id="ARBA00023157"/>
    </source>
</evidence>
<dbReference type="PANTHER" id="PTHR11709">
    <property type="entry name" value="MULTI-COPPER OXIDASE"/>
    <property type="match status" value="1"/>
</dbReference>
<evidence type="ECO:0000256" key="5">
    <source>
        <dbReference type="ARBA" id="ARBA00022692"/>
    </source>
</evidence>
<dbReference type="PANTHER" id="PTHR11709:SF504">
    <property type="entry name" value="PLASTOCYANIN-LIKE DOMAIN-CONTAINING PROTEIN"/>
    <property type="match status" value="1"/>
</dbReference>
<dbReference type="CDD" id="cd04200">
    <property type="entry name" value="CuRO_2_ceruloplasmin_like"/>
    <property type="match status" value="1"/>
</dbReference>
<dbReference type="GO" id="GO:0006826">
    <property type="term" value="P:iron ion transport"/>
    <property type="evidence" value="ECO:0007669"/>
    <property type="project" value="TreeGrafter"/>
</dbReference>
<feature type="domain" description="Plastocyanin-like" evidence="16">
    <location>
        <begin position="981"/>
        <end position="1081"/>
    </location>
</feature>
<reference evidence="18 19" key="1">
    <citation type="journal article" date="2021" name="Elife">
        <title>Chloroplast acquisition without the gene transfer in kleptoplastic sea slugs, Plakobranchus ocellatus.</title>
        <authorList>
            <person name="Maeda T."/>
            <person name="Takahashi S."/>
            <person name="Yoshida T."/>
            <person name="Shimamura S."/>
            <person name="Takaki Y."/>
            <person name="Nagai Y."/>
            <person name="Toyoda A."/>
            <person name="Suzuki Y."/>
            <person name="Arimoto A."/>
            <person name="Ishii H."/>
            <person name="Satoh N."/>
            <person name="Nishiyama T."/>
            <person name="Hasebe M."/>
            <person name="Maruyama T."/>
            <person name="Minagawa J."/>
            <person name="Obokata J."/>
            <person name="Shigenobu S."/>
        </authorList>
    </citation>
    <scope>NUCLEOTIDE SEQUENCE [LARGE SCALE GENOMIC DNA]</scope>
</reference>
<sequence>MRKLPRQTVLPWILAVILLMLTQNSHGAVRRYFLAARDVIWDYATQGKNLADPKHQASADFYLKRSLDRIGHAYKKSSYFQFTDDTYSKEVYKRPLLGILGPILHAEVGDTLEITYFNNASHTFSIHPHGLFYRKDAEGMFLRDFQYYCAVYLDGTSGRFKDDEIVLPGQRVTLTWNVTDSDAPGDGDPTCLPWIYHSHVDTVRDTSSGVTGLLITCRKGVLDADNLRTDVDVEMPIFVKNYDENLSWHLDENIKTYCLNPVLCRSLRDNDDEDFTKSNYMKSINGYMYGHLPELEACVGHKVALYIIGLGNEFDVHSIHFHGQILKYQHTKGDTVSVYSATFVAAEMIPREVGYWHVTDMVGTNEQDGVSAFLFTKKCAGVTAPTDTLTGTTRDYILSADEITWDYGPGGKDRLTGLPLTTNGSHSKIQFEKSDTRIGGIYTKAVFRQYTDLTFTALMTRLKDEEHMGLLGPLLQAEVGDALLVTLRNAARYPISLLAHGLTYNFQEEGTVNGGNPAIVPGGYIQPGKIHTYVFRVPDDFLLNVTEPCLNFMYTSGLDPSKDHNSGLVGPILICKKGYHNIAAKPKEFFLLLSTFDENLSLYADDNIQAANLSTALDKTDPEFQQSNLMFSINGYSFGNIPGLSMCLGESVSWYVMSMGSDRDVHTVTFDGNPFSEKGKHRDGRHLVPGSTAALGMAADNIGVWEVMSHSTLARDGGMFGFYEVTDCGHGDVHDTVDSQITMVPGGAVREFFIAAEEVEWNYAPLERSIITGQDLNDPRTDGHIFIRDDDYFIGTVYQKAVFRGYTDATFTSKILGVHENILGPALRAEVGDLVKVTFLNRASQLYSIHSRGVRTSQSDSGTNYGRAVAALPGMAHVYHWQIPDSAGPGPSDPNCIPWLYYSAVDPTKDVNSGLVGTLIICRRGILDNSGYRQDVDEELFVLMSVMNENLSWYLDRNIHKFARARVGTDYKNDEHFEESNLMHAVNGRVYGNNPGLYVEFGTKVTWYLMSLGAEVDLHSFHLHGHTFVHTSDRHREDVLQLFPGQAEAVEMVADNPGTWLLHCHVLDHIAAGMETTYTVLDKGIKAPTNGSSPNIHIG</sequence>
<dbReference type="GO" id="GO:0005507">
    <property type="term" value="F:copper ion binding"/>
    <property type="evidence" value="ECO:0007669"/>
    <property type="project" value="InterPro"/>
</dbReference>
<evidence type="ECO:0000256" key="1">
    <source>
        <dbReference type="ARBA" id="ARBA00001935"/>
    </source>
</evidence>
<dbReference type="AlphaFoldDB" id="A0AAV3Y8M7"/>
<dbReference type="InterPro" id="IPR008972">
    <property type="entry name" value="Cupredoxin"/>
</dbReference>
<keyword evidence="4" id="KW-0813">Transport</keyword>
<dbReference type="PROSITE" id="PS00079">
    <property type="entry name" value="MULTICOPPER_OXIDASE1"/>
    <property type="match status" value="2"/>
</dbReference>
<dbReference type="PROSITE" id="PS00080">
    <property type="entry name" value="MULTICOPPER_OXIDASE2"/>
    <property type="match status" value="1"/>
</dbReference>
<dbReference type="InterPro" id="IPR002355">
    <property type="entry name" value="Cu_oxidase_Cu_BS"/>
</dbReference>
<keyword evidence="9" id="KW-1133">Transmembrane helix</keyword>
<dbReference type="Pfam" id="PF07731">
    <property type="entry name" value="Cu-oxidase_2"/>
    <property type="match status" value="1"/>
</dbReference>
<evidence type="ECO:0000313" key="18">
    <source>
        <dbReference type="EMBL" id="GFN78603.1"/>
    </source>
</evidence>
<comment type="similarity">
    <text evidence="3">Belongs to the multicopper oxidase family.</text>
</comment>
<dbReference type="Pfam" id="PF07732">
    <property type="entry name" value="Cu-oxidase_3"/>
    <property type="match status" value="2"/>
</dbReference>
<accession>A0AAV3Y8M7</accession>
<evidence type="ECO:0000256" key="8">
    <source>
        <dbReference type="ARBA" id="ARBA00022737"/>
    </source>
</evidence>
<keyword evidence="19" id="KW-1185">Reference proteome</keyword>
<dbReference type="InterPro" id="IPR045087">
    <property type="entry name" value="Cu-oxidase_fam"/>
</dbReference>
<evidence type="ECO:0000313" key="19">
    <source>
        <dbReference type="Proteomes" id="UP000735302"/>
    </source>
</evidence>
<evidence type="ECO:0000256" key="15">
    <source>
        <dbReference type="SAM" id="SignalP"/>
    </source>
</evidence>
<comment type="subcellular location">
    <subcellularLocation>
        <location evidence="2">Membrane</location>
        <topology evidence="2">Single-pass membrane protein</topology>
    </subcellularLocation>
</comment>
<dbReference type="FunFam" id="2.60.40.420:FF:000028">
    <property type="entry name" value="Ceruloplasmin"/>
    <property type="match status" value="1"/>
</dbReference>
<feature type="chain" id="PRO_5043774898" evidence="15">
    <location>
        <begin position="28"/>
        <end position="1099"/>
    </location>
</feature>
<feature type="domain" description="Plastocyanin-like" evidence="17">
    <location>
        <begin position="812"/>
        <end position="888"/>
    </location>
</feature>
<keyword evidence="5" id="KW-0812">Transmembrane</keyword>
<evidence type="ECO:0000256" key="14">
    <source>
        <dbReference type="ARBA" id="ARBA00023180"/>
    </source>
</evidence>
<keyword evidence="7 15" id="KW-0732">Signal</keyword>
<evidence type="ECO:0000256" key="6">
    <source>
        <dbReference type="ARBA" id="ARBA00022723"/>
    </source>
</evidence>
<dbReference type="SUPFAM" id="SSF49503">
    <property type="entry name" value="Cupredoxins"/>
    <property type="match status" value="6"/>
</dbReference>
<evidence type="ECO:0000256" key="12">
    <source>
        <dbReference type="ARBA" id="ARBA00023136"/>
    </source>
</evidence>
<gene>
    <name evidence="18" type="ORF">PoB_000510900</name>
</gene>
<dbReference type="GO" id="GO:0005886">
    <property type="term" value="C:plasma membrane"/>
    <property type="evidence" value="ECO:0007669"/>
    <property type="project" value="TreeGrafter"/>
</dbReference>
<dbReference type="Gene3D" id="2.60.40.420">
    <property type="entry name" value="Cupredoxins - blue copper proteins"/>
    <property type="match status" value="4"/>
</dbReference>
<dbReference type="EMBL" id="BLXT01000592">
    <property type="protein sequence ID" value="GFN78603.1"/>
    <property type="molecule type" value="Genomic_DNA"/>
</dbReference>
<comment type="cofactor">
    <cofactor evidence="1">
        <name>Cu cation</name>
        <dbReference type="ChEBI" id="CHEBI:23378"/>
    </cofactor>
</comment>
<dbReference type="InterPro" id="IPR033138">
    <property type="entry name" value="Cu_oxidase_CS"/>
</dbReference>
<evidence type="ECO:0000256" key="10">
    <source>
        <dbReference type="ARBA" id="ARBA00023002"/>
    </source>
</evidence>
<evidence type="ECO:0000256" key="7">
    <source>
        <dbReference type="ARBA" id="ARBA00022729"/>
    </source>
</evidence>
<organism evidence="18 19">
    <name type="scientific">Plakobranchus ocellatus</name>
    <dbReference type="NCBI Taxonomy" id="259542"/>
    <lineage>
        <taxon>Eukaryota</taxon>
        <taxon>Metazoa</taxon>
        <taxon>Spiralia</taxon>
        <taxon>Lophotrochozoa</taxon>
        <taxon>Mollusca</taxon>
        <taxon>Gastropoda</taxon>
        <taxon>Heterobranchia</taxon>
        <taxon>Euthyneura</taxon>
        <taxon>Panpulmonata</taxon>
        <taxon>Sacoglossa</taxon>
        <taxon>Placobranchoidea</taxon>
        <taxon>Plakobranchidae</taxon>
        <taxon>Plakobranchus</taxon>
    </lineage>
</organism>
<evidence type="ECO:0000259" key="16">
    <source>
        <dbReference type="Pfam" id="PF07731"/>
    </source>
</evidence>
<keyword evidence="13" id="KW-1015">Disulfide bond</keyword>
<feature type="signal peptide" evidence="15">
    <location>
        <begin position="1"/>
        <end position="27"/>
    </location>
</feature>
<keyword evidence="10" id="KW-0560">Oxidoreductase</keyword>
<evidence type="ECO:0000256" key="3">
    <source>
        <dbReference type="ARBA" id="ARBA00010609"/>
    </source>
</evidence>
<evidence type="ECO:0000256" key="2">
    <source>
        <dbReference type="ARBA" id="ARBA00004167"/>
    </source>
</evidence>
<dbReference type="Proteomes" id="UP000735302">
    <property type="component" value="Unassembled WGS sequence"/>
</dbReference>
<proteinExistence type="inferred from homology"/>
<keyword evidence="12" id="KW-0472">Membrane</keyword>
<dbReference type="InterPro" id="IPR011707">
    <property type="entry name" value="Cu-oxidase-like_N"/>
</dbReference>
<dbReference type="GO" id="GO:0016491">
    <property type="term" value="F:oxidoreductase activity"/>
    <property type="evidence" value="ECO:0007669"/>
    <property type="project" value="UniProtKB-KW"/>
</dbReference>
<dbReference type="InterPro" id="IPR011706">
    <property type="entry name" value="Cu-oxidase_C"/>
</dbReference>
<protein>
    <submittedName>
        <fullName evidence="18">Hephaestin-like protein 1</fullName>
    </submittedName>
</protein>
<evidence type="ECO:0000256" key="4">
    <source>
        <dbReference type="ARBA" id="ARBA00022448"/>
    </source>
</evidence>
<keyword evidence="14" id="KW-0325">Glycoprotein</keyword>
<name>A0AAV3Y8M7_9GAST</name>